<comment type="caution">
    <text evidence="2">The sequence shown here is derived from an EMBL/GenBank/DDBJ whole genome shotgun (WGS) entry which is preliminary data.</text>
</comment>
<sequence>MRAFDGVYVEPSFTRGPAEYTRKEAGMAVAMVGTAVTVAVASTVALTGRLPEVVNA</sequence>
<keyword evidence="3" id="KW-1185">Reference proteome</keyword>
<evidence type="ECO:0000256" key="1">
    <source>
        <dbReference type="SAM" id="Phobius"/>
    </source>
</evidence>
<organism evidence="2 3">
    <name type="scientific">Hermanssonia centrifuga</name>
    <dbReference type="NCBI Taxonomy" id="98765"/>
    <lineage>
        <taxon>Eukaryota</taxon>
        <taxon>Fungi</taxon>
        <taxon>Dikarya</taxon>
        <taxon>Basidiomycota</taxon>
        <taxon>Agaricomycotina</taxon>
        <taxon>Agaricomycetes</taxon>
        <taxon>Polyporales</taxon>
        <taxon>Meruliaceae</taxon>
        <taxon>Hermanssonia</taxon>
    </lineage>
</organism>
<feature type="transmembrane region" description="Helical" evidence="1">
    <location>
        <begin position="25"/>
        <end position="46"/>
    </location>
</feature>
<dbReference type="EMBL" id="MLYV02000179">
    <property type="protein sequence ID" value="PSS32224.1"/>
    <property type="molecule type" value="Genomic_DNA"/>
</dbReference>
<keyword evidence="1" id="KW-1133">Transmembrane helix</keyword>
<protein>
    <submittedName>
        <fullName evidence="2">Uncharacterized protein</fullName>
    </submittedName>
</protein>
<proteinExistence type="predicted"/>
<accession>A0A2R6RQD9</accession>
<evidence type="ECO:0000313" key="3">
    <source>
        <dbReference type="Proteomes" id="UP000186601"/>
    </source>
</evidence>
<keyword evidence="1" id="KW-0812">Transmembrane</keyword>
<name>A0A2R6RQD9_9APHY</name>
<dbReference type="Proteomes" id="UP000186601">
    <property type="component" value="Unassembled WGS sequence"/>
</dbReference>
<gene>
    <name evidence="2" type="ORF">PHLCEN_2v1993</name>
</gene>
<evidence type="ECO:0000313" key="2">
    <source>
        <dbReference type="EMBL" id="PSS32224.1"/>
    </source>
</evidence>
<keyword evidence="1" id="KW-0472">Membrane</keyword>
<reference evidence="2 3" key="1">
    <citation type="submission" date="2018-02" db="EMBL/GenBank/DDBJ databases">
        <title>Genome sequence of the basidiomycete white-rot fungus Phlebia centrifuga.</title>
        <authorList>
            <person name="Granchi Z."/>
            <person name="Peng M."/>
            <person name="de Vries R.P."/>
            <person name="Hilden K."/>
            <person name="Makela M.R."/>
            <person name="Grigoriev I."/>
            <person name="Riley R."/>
        </authorList>
    </citation>
    <scope>NUCLEOTIDE SEQUENCE [LARGE SCALE GENOMIC DNA]</scope>
    <source>
        <strain evidence="2 3">FBCC195</strain>
    </source>
</reference>
<dbReference type="AlphaFoldDB" id="A0A2R6RQD9"/>